<keyword evidence="6 12" id="KW-0028">Amino-acid biosynthesis</keyword>
<dbReference type="GO" id="GO:0030170">
    <property type="term" value="F:pyridoxal phosphate binding"/>
    <property type="evidence" value="ECO:0007669"/>
    <property type="project" value="InterPro"/>
</dbReference>
<dbReference type="NCBIfam" id="TIGR01415">
    <property type="entry name" value="trpB_rel"/>
    <property type="match status" value="1"/>
</dbReference>
<dbReference type="PANTHER" id="PTHR48077:SF6">
    <property type="entry name" value="TRYPTOPHAN SYNTHASE"/>
    <property type="match status" value="1"/>
</dbReference>
<feature type="domain" description="Tryptophan synthase beta chain-like PALP" evidence="13">
    <location>
        <begin position="81"/>
        <end position="416"/>
    </location>
</feature>
<dbReference type="InterPro" id="IPR006654">
    <property type="entry name" value="Trp_synth_beta"/>
</dbReference>
<evidence type="ECO:0000259" key="13">
    <source>
        <dbReference type="Pfam" id="PF00291"/>
    </source>
</evidence>
<reference evidence="14" key="2">
    <citation type="submission" date="2011-01" db="EMBL/GenBank/DDBJ databases">
        <title>The Non-contiguous Finished genome of Clostridium papyrosolvens.</title>
        <authorList>
            <person name="Lucas S."/>
            <person name="Copeland A."/>
            <person name="Lapidus A."/>
            <person name="Cheng J.-F."/>
            <person name="Goodwin L."/>
            <person name="Pitluck S."/>
            <person name="Misra M."/>
            <person name="Chertkov O."/>
            <person name="Detter J.C."/>
            <person name="Han C."/>
            <person name="Tapia R."/>
            <person name="Land M."/>
            <person name="Hauser L."/>
            <person name="Kyrpides N."/>
            <person name="Ivanova N."/>
            <person name="Pagani I."/>
            <person name="Mouttaki H."/>
            <person name="He Z."/>
            <person name="Zhou J."/>
            <person name="Hemme C.L."/>
            <person name="Woyke T."/>
        </authorList>
    </citation>
    <scope>NUCLEOTIDE SEQUENCE [LARGE SCALE GENOMIC DNA]</scope>
    <source>
        <strain evidence="14">DSM 2782</strain>
    </source>
</reference>
<comment type="cofactor">
    <cofactor evidence="1 12">
        <name>pyridoxal 5'-phosphate</name>
        <dbReference type="ChEBI" id="CHEBI:597326"/>
    </cofactor>
</comment>
<evidence type="ECO:0000256" key="1">
    <source>
        <dbReference type="ARBA" id="ARBA00001933"/>
    </source>
</evidence>
<evidence type="ECO:0000256" key="11">
    <source>
        <dbReference type="ARBA" id="ARBA00049047"/>
    </source>
</evidence>
<dbReference type="STRING" id="588581.Cpap_0773"/>
<gene>
    <name evidence="12" type="primary">trpB</name>
    <name evidence="14" type="ORF">Cpap_0773</name>
</gene>
<protein>
    <recommendedName>
        <fullName evidence="12">Tryptophan synthase beta chain</fullName>
        <ecNumber evidence="12">4.2.1.20</ecNumber>
    </recommendedName>
</protein>
<dbReference type="EMBL" id="ACXX02000013">
    <property type="protein sequence ID" value="EGD46520.1"/>
    <property type="molecule type" value="Genomic_DNA"/>
</dbReference>
<dbReference type="GO" id="GO:0004834">
    <property type="term" value="F:tryptophan synthase activity"/>
    <property type="evidence" value="ECO:0007669"/>
    <property type="project" value="UniProtKB-UniRule"/>
</dbReference>
<feature type="modified residue" description="N6-(pyridoxal phosphate)lysine" evidence="12">
    <location>
        <position position="115"/>
    </location>
</feature>
<keyword evidence="7 12" id="KW-0822">Tryptophan biosynthesis</keyword>
<dbReference type="AlphaFoldDB" id="F1TGF5"/>
<evidence type="ECO:0000256" key="2">
    <source>
        <dbReference type="ARBA" id="ARBA00002786"/>
    </source>
</evidence>
<dbReference type="GO" id="GO:0052684">
    <property type="term" value="F:L-serine hydro-lyase (adding indole, L-tryptophan-forming) activity"/>
    <property type="evidence" value="ECO:0007669"/>
    <property type="project" value="TreeGrafter"/>
</dbReference>
<evidence type="ECO:0000313" key="15">
    <source>
        <dbReference type="Proteomes" id="UP000003860"/>
    </source>
</evidence>
<evidence type="ECO:0000256" key="4">
    <source>
        <dbReference type="ARBA" id="ARBA00009982"/>
    </source>
</evidence>
<dbReference type="Gene3D" id="3.40.50.1100">
    <property type="match status" value="2"/>
</dbReference>
<evidence type="ECO:0000313" key="14">
    <source>
        <dbReference type="EMBL" id="EGD46520.1"/>
    </source>
</evidence>
<name>F1TGF5_9FIRM</name>
<reference evidence="14" key="1">
    <citation type="submission" date="2009-07" db="EMBL/GenBank/DDBJ databases">
        <authorList>
            <consortium name="US DOE Joint Genome Institute (JGI-PGF)"/>
            <person name="Lucas S."/>
            <person name="Copeland A."/>
            <person name="Lapidus A."/>
            <person name="Glavina del Rio T."/>
            <person name="Tice H."/>
            <person name="Bruce D."/>
            <person name="Goodwin L."/>
            <person name="Pitluck S."/>
            <person name="Larimer F."/>
            <person name="Land M.L."/>
            <person name="Mouttaki H."/>
            <person name="He Z."/>
            <person name="Zhou J."/>
            <person name="Hemme C.L."/>
        </authorList>
    </citation>
    <scope>NUCLEOTIDE SEQUENCE</scope>
    <source>
        <strain evidence="14">DSM 2782</strain>
    </source>
</reference>
<organism evidence="14 15">
    <name type="scientific">Ruminiclostridium papyrosolvens DSM 2782</name>
    <dbReference type="NCBI Taxonomy" id="588581"/>
    <lineage>
        <taxon>Bacteria</taxon>
        <taxon>Bacillati</taxon>
        <taxon>Bacillota</taxon>
        <taxon>Clostridia</taxon>
        <taxon>Eubacteriales</taxon>
        <taxon>Oscillospiraceae</taxon>
        <taxon>Ruminiclostridium</taxon>
    </lineage>
</organism>
<dbReference type="InterPro" id="IPR036052">
    <property type="entry name" value="TrpB-like_PALP_sf"/>
</dbReference>
<evidence type="ECO:0000256" key="8">
    <source>
        <dbReference type="ARBA" id="ARBA00022898"/>
    </source>
</evidence>
<sequence>MRRDEISKVILSESDIPKQWYNIVADMPNKPAPYHNPATLDVIKPDDMKAIFPDEVIRQEMSSERYIDIPDEVRQRYCQFRPSPLYRAKALEKLLDTPARIYYKYEGTNATGSHKLNTAIPQVYYNKLAGIKRLATETGAGQWGSALSLATSQFGLECSVYMVNVSYQQKPYRRSFMKTFGANVVASPSTLTNSGRSILERDPKCSGSLGIAISEAVEDAATHADTNYALGSVLNHVCLHQTIIGIEAKKQMEYLDEYPDVIFACCGGGSNFAGLTFPFLQDKLKGNNLRAVAVEPSACPTLTKGVFAFDYGDTAKAAPITKMYTLGHDFIPSGIHAGGLRYHGDSAIVSQLYHDGIIEAKAYGQKSVFDAAVAFARAEGIVPAPESAHAIRAAMDEAILAKESGEEKVILFCLSGHGYFDFTAYENYFNGLIDDIEFSPESAEKSLQNLPNIK</sequence>
<dbReference type="Pfam" id="PF00291">
    <property type="entry name" value="PALP"/>
    <property type="match status" value="1"/>
</dbReference>
<evidence type="ECO:0000256" key="6">
    <source>
        <dbReference type="ARBA" id="ARBA00022605"/>
    </source>
</evidence>
<dbReference type="PIRSF" id="PIRSF500824">
    <property type="entry name" value="TrpB_prok"/>
    <property type="match status" value="1"/>
</dbReference>
<evidence type="ECO:0000256" key="7">
    <source>
        <dbReference type="ARBA" id="ARBA00022822"/>
    </source>
</evidence>
<comment type="caution">
    <text evidence="14">The sequence shown here is derived from an EMBL/GenBank/DDBJ whole genome shotgun (WGS) entry which is preliminary data.</text>
</comment>
<dbReference type="Proteomes" id="UP000003860">
    <property type="component" value="Unassembled WGS sequence"/>
</dbReference>
<dbReference type="PANTHER" id="PTHR48077">
    <property type="entry name" value="TRYPTOPHAN SYNTHASE-RELATED"/>
    <property type="match status" value="1"/>
</dbReference>
<evidence type="ECO:0000256" key="12">
    <source>
        <dbReference type="HAMAP-Rule" id="MF_00133"/>
    </source>
</evidence>
<evidence type="ECO:0000256" key="5">
    <source>
        <dbReference type="ARBA" id="ARBA00011270"/>
    </source>
</evidence>
<keyword evidence="8 12" id="KW-0663">Pyridoxal phosphate</keyword>
<dbReference type="HAMAP" id="MF_00133">
    <property type="entry name" value="Trp_synth_beta"/>
    <property type="match status" value="1"/>
</dbReference>
<dbReference type="PIRSF" id="PIRSF001413">
    <property type="entry name" value="Trp_syn_beta"/>
    <property type="match status" value="1"/>
</dbReference>
<keyword evidence="15" id="KW-1185">Reference proteome</keyword>
<keyword evidence="9 12" id="KW-0057">Aromatic amino acid biosynthesis</keyword>
<dbReference type="GO" id="GO:0005737">
    <property type="term" value="C:cytoplasm"/>
    <property type="evidence" value="ECO:0007669"/>
    <property type="project" value="TreeGrafter"/>
</dbReference>
<comment type="catalytic activity">
    <reaction evidence="11 12">
        <text>(1S,2R)-1-C-(indol-3-yl)glycerol 3-phosphate + L-serine = D-glyceraldehyde 3-phosphate + L-tryptophan + H2O</text>
        <dbReference type="Rhea" id="RHEA:10532"/>
        <dbReference type="ChEBI" id="CHEBI:15377"/>
        <dbReference type="ChEBI" id="CHEBI:33384"/>
        <dbReference type="ChEBI" id="CHEBI:57912"/>
        <dbReference type="ChEBI" id="CHEBI:58866"/>
        <dbReference type="ChEBI" id="CHEBI:59776"/>
        <dbReference type="EC" id="4.2.1.20"/>
    </reaction>
</comment>
<keyword evidence="10 12" id="KW-0456">Lyase</keyword>
<evidence type="ECO:0000256" key="9">
    <source>
        <dbReference type="ARBA" id="ARBA00023141"/>
    </source>
</evidence>
<evidence type="ECO:0000256" key="3">
    <source>
        <dbReference type="ARBA" id="ARBA00004733"/>
    </source>
</evidence>
<proteinExistence type="inferred from homology"/>
<dbReference type="InterPro" id="IPR001926">
    <property type="entry name" value="TrpB-like_PALP"/>
</dbReference>
<dbReference type="InterPro" id="IPR006316">
    <property type="entry name" value="Trp_synth_b-like"/>
</dbReference>
<dbReference type="NCBIfam" id="NF009057">
    <property type="entry name" value="PRK12391.1"/>
    <property type="match status" value="1"/>
</dbReference>
<dbReference type="UniPathway" id="UPA00035">
    <property type="reaction ID" value="UER00044"/>
</dbReference>
<comment type="subunit">
    <text evidence="5 12">Tetramer of two alpha and two beta chains.</text>
</comment>
<comment type="similarity">
    <text evidence="4 12">Belongs to the TrpB family.</text>
</comment>
<accession>F1TGF5</accession>
<dbReference type="SUPFAM" id="SSF53686">
    <property type="entry name" value="Tryptophan synthase beta subunit-like PLP-dependent enzymes"/>
    <property type="match status" value="1"/>
</dbReference>
<dbReference type="RefSeq" id="WP_004621243.1">
    <property type="nucleotide sequence ID" value="NZ_ACXX02000013.1"/>
</dbReference>
<dbReference type="CDD" id="cd06446">
    <property type="entry name" value="Trp-synth_B"/>
    <property type="match status" value="1"/>
</dbReference>
<dbReference type="eggNOG" id="COG1350">
    <property type="taxonomic scope" value="Bacteria"/>
</dbReference>
<comment type="function">
    <text evidence="2 12">The beta subunit is responsible for the synthesis of L-tryptophan from indole and L-serine.</text>
</comment>
<comment type="pathway">
    <text evidence="3 12">Amino-acid biosynthesis; L-tryptophan biosynthesis; L-tryptophan from chorismate: step 5/5.</text>
</comment>
<dbReference type="EC" id="4.2.1.20" evidence="12"/>
<dbReference type="OrthoDB" id="9766131at2"/>
<dbReference type="InterPro" id="IPR023026">
    <property type="entry name" value="Trp_synth_beta/beta-like"/>
</dbReference>
<evidence type="ECO:0000256" key="10">
    <source>
        <dbReference type="ARBA" id="ARBA00023239"/>
    </source>
</evidence>